<evidence type="ECO:0000313" key="1">
    <source>
        <dbReference type="EMBL" id="QYX71717.1"/>
    </source>
</evidence>
<dbReference type="EMBL" id="CP080635">
    <property type="protein sequence ID" value="QYX71717.1"/>
    <property type="molecule type" value="Genomic_DNA"/>
</dbReference>
<organism evidence="1 2">
    <name type="scientific">Shewanella putrefaciens</name>
    <name type="common">Pseudomonas putrefaciens</name>
    <dbReference type="NCBI Taxonomy" id="24"/>
    <lineage>
        <taxon>Bacteria</taxon>
        <taxon>Pseudomonadati</taxon>
        <taxon>Pseudomonadota</taxon>
        <taxon>Gammaproteobacteria</taxon>
        <taxon>Alteromonadales</taxon>
        <taxon>Shewanellaceae</taxon>
        <taxon>Shewanella</taxon>
    </lineage>
</organism>
<dbReference type="Gene3D" id="3.40.50.2000">
    <property type="entry name" value="Glycogen Phosphorylase B"/>
    <property type="match status" value="1"/>
</dbReference>
<name>A0ABX8X891_SHEPU</name>
<dbReference type="NCBIfam" id="TIGR03590">
    <property type="entry name" value="PseG"/>
    <property type="match status" value="1"/>
</dbReference>
<dbReference type="InterPro" id="IPR020023">
    <property type="entry name" value="PseG"/>
</dbReference>
<dbReference type="GO" id="GO:0016787">
    <property type="term" value="F:hydrolase activity"/>
    <property type="evidence" value="ECO:0007669"/>
    <property type="project" value="UniProtKB-KW"/>
</dbReference>
<dbReference type="PANTHER" id="PTHR21015">
    <property type="entry name" value="UDP-N-ACETYLGLUCOSAMINE--N-ACETYLMURAMYL-(PENTAPEPTIDE) PYROPHOSPHORYL-UNDECAPRENOL N-ACETYLGLUCOSAMINE TRANSFERASE 1"/>
    <property type="match status" value="1"/>
</dbReference>
<dbReference type="EC" id="3.6.1.57" evidence="1"/>
<evidence type="ECO:0000313" key="2">
    <source>
        <dbReference type="Proteomes" id="UP000827084"/>
    </source>
</evidence>
<dbReference type="SUPFAM" id="SSF53756">
    <property type="entry name" value="UDP-Glycosyltransferase/glycogen phosphorylase"/>
    <property type="match status" value="1"/>
</dbReference>
<accession>A0ABX8X891</accession>
<gene>
    <name evidence="1" type="primary">pseG</name>
    <name evidence="1" type="ORF">K3G22_13160</name>
</gene>
<dbReference type="Proteomes" id="UP000827084">
    <property type="component" value="Chromosome"/>
</dbReference>
<sequence length="371" mass="41617">MKLAIRVDASIRIGIGHVTRCLAFANALKKTFLNLDITFLCRNALGNMNAHIRAQGYRVCELDINEVDLAFTGRELPVNCQQNEADICIKQLESNKYHLLIVDHYGLSESFCRKMRLKCEQIMVIDDLANRKHDCDLLLDQNLLPEFSNRYQDLVNKETLLLLGPKYALLRDEFYLEYHPILFEKVPNILIFFGGSDSANVTRTALLGLTRVLKPEFKAQDFNIDVVLGASNPWKESLFAEFADCQNLKWHVHCDYIAKLMVNATLSLGAGGSSHWERCITGVPSVVITVADNQIATTQYLASLGACLFLGDVKDVTSEEIALAVNRLLESLELRQQLSNNARHIIKPNDGLPRVLDVLKTHLATTGMGES</sequence>
<dbReference type="PANTHER" id="PTHR21015:SF22">
    <property type="entry name" value="GLYCOSYLTRANSFERASE"/>
    <property type="match status" value="1"/>
</dbReference>
<protein>
    <submittedName>
        <fullName evidence="1">UDP-2,4-diacetamido-2,4, 6-trideoxy-beta-L-altropyranose hydrolase</fullName>
        <ecNumber evidence="1">3.6.1.57</ecNumber>
    </submittedName>
</protein>
<dbReference type="RefSeq" id="WP_011788730.1">
    <property type="nucleotide sequence ID" value="NZ_BMPK01000008.1"/>
</dbReference>
<dbReference type="Gene3D" id="3.40.50.11190">
    <property type="match status" value="1"/>
</dbReference>
<reference evidence="1 2" key="1">
    <citation type="submission" date="2021-08" db="EMBL/GenBank/DDBJ databases">
        <title>Shewanella putrefaciens YZ-J, complete genome.</title>
        <authorList>
            <person name="Yi Z."/>
        </authorList>
    </citation>
    <scope>NUCLEOTIDE SEQUENCE [LARGE SCALE GENOMIC DNA]</scope>
    <source>
        <strain evidence="1 2">YZ-J</strain>
    </source>
</reference>
<dbReference type="GeneID" id="67444227"/>
<proteinExistence type="predicted"/>
<keyword evidence="1" id="KW-0378">Hydrolase</keyword>
<keyword evidence="2" id="KW-1185">Reference proteome</keyword>